<keyword evidence="3" id="KW-1185">Reference proteome</keyword>
<gene>
    <name evidence="2" type="ORF">PMEA_00006038</name>
</gene>
<evidence type="ECO:0000256" key="1">
    <source>
        <dbReference type="SAM" id="MobiDB-lite"/>
    </source>
</evidence>
<feature type="region of interest" description="Disordered" evidence="1">
    <location>
        <begin position="81"/>
        <end position="113"/>
    </location>
</feature>
<name>A0AAU9WE66_9CNID</name>
<protein>
    <submittedName>
        <fullName evidence="2">Uncharacterized protein</fullName>
    </submittedName>
</protein>
<evidence type="ECO:0000313" key="2">
    <source>
        <dbReference type="EMBL" id="CAH3114064.1"/>
    </source>
</evidence>
<accession>A0AAU9WE66</accession>
<reference evidence="2 3" key="1">
    <citation type="submission" date="2022-05" db="EMBL/GenBank/DDBJ databases">
        <authorList>
            <consortium name="Genoscope - CEA"/>
            <person name="William W."/>
        </authorList>
    </citation>
    <scope>NUCLEOTIDE SEQUENCE [LARGE SCALE GENOMIC DNA]</scope>
</reference>
<dbReference type="AlphaFoldDB" id="A0AAU9WE66"/>
<feature type="compositionally biased region" description="Low complexity" evidence="1">
    <location>
        <begin position="85"/>
        <end position="97"/>
    </location>
</feature>
<evidence type="ECO:0000313" key="3">
    <source>
        <dbReference type="Proteomes" id="UP001159428"/>
    </source>
</evidence>
<proteinExistence type="predicted"/>
<organism evidence="2 3">
    <name type="scientific">Pocillopora meandrina</name>
    <dbReference type="NCBI Taxonomy" id="46732"/>
    <lineage>
        <taxon>Eukaryota</taxon>
        <taxon>Metazoa</taxon>
        <taxon>Cnidaria</taxon>
        <taxon>Anthozoa</taxon>
        <taxon>Hexacorallia</taxon>
        <taxon>Scleractinia</taxon>
        <taxon>Astrocoeniina</taxon>
        <taxon>Pocilloporidae</taxon>
        <taxon>Pocillopora</taxon>
    </lineage>
</organism>
<dbReference type="Proteomes" id="UP001159428">
    <property type="component" value="Unassembled WGS sequence"/>
</dbReference>
<dbReference type="EMBL" id="CALNXJ010000014">
    <property type="protein sequence ID" value="CAH3114064.1"/>
    <property type="molecule type" value="Genomic_DNA"/>
</dbReference>
<comment type="caution">
    <text evidence="2">The sequence shown here is derived from an EMBL/GenBank/DDBJ whole genome shotgun (WGS) entry which is preliminary data.</text>
</comment>
<sequence length="132" mass="14919">MTRKLTACAMGFVFISSIIVQNSAYLTIIERGLRACKSSANSNEDDSRVRRWGWWPPVITQRDCDIYRNILCNSKIFQGTLGKVPSNPTSSPSSQPPVGRLPRKRRSSSSIRKDFEAINMVENNWAVPQKDD</sequence>